<evidence type="ECO:0000256" key="4">
    <source>
        <dbReference type="ARBA" id="ARBA00022475"/>
    </source>
</evidence>
<dbReference type="InterPro" id="IPR003660">
    <property type="entry name" value="HAMP_dom"/>
</dbReference>
<evidence type="ECO:0000256" key="14">
    <source>
        <dbReference type="SAM" id="Phobius"/>
    </source>
</evidence>
<dbReference type="EC" id="2.7.13.3" evidence="3"/>
<keyword evidence="11 14" id="KW-1133">Transmembrane helix</keyword>
<organism evidence="16 17">
    <name type="scientific">Candidatus Pristimantibacillus lignocellulolyticus</name>
    <dbReference type="NCBI Taxonomy" id="2994561"/>
    <lineage>
        <taxon>Bacteria</taxon>
        <taxon>Bacillati</taxon>
        <taxon>Bacillota</taxon>
        <taxon>Bacilli</taxon>
        <taxon>Bacillales</taxon>
        <taxon>Paenibacillaceae</taxon>
        <taxon>Candidatus Pristimantibacillus</taxon>
    </lineage>
</organism>
<dbReference type="EMBL" id="CP097899">
    <property type="protein sequence ID" value="URN95414.1"/>
    <property type="molecule type" value="Genomic_DNA"/>
</dbReference>
<feature type="transmembrane region" description="Helical" evidence="14">
    <location>
        <begin position="7"/>
        <end position="30"/>
    </location>
</feature>
<evidence type="ECO:0000313" key="17">
    <source>
        <dbReference type="Proteomes" id="UP001056756"/>
    </source>
</evidence>
<dbReference type="KEGG" id="plig:NAG76_03905"/>
<dbReference type="PANTHER" id="PTHR45528:SF1">
    <property type="entry name" value="SENSOR HISTIDINE KINASE CPXA"/>
    <property type="match status" value="1"/>
</dbReference>
<keyword evidence="12" id="KW-0902">Two-component regulatory system</keyword>
<evidence type="ECO:0000256" key="5">
    <source>
        <dbReference type="ARBA" id="ARBA00022553"/>
    </source>
</evidence>
<evidence type="ECO:0000259" key="15">
    <source>
        <dbReference type="PROSITE" id="PS50885"/>
    </source>
</evidence>
<comment type="catalytic activity">
    <reaction evidence="1">
        <text>ATP + protein L-histidine = ADP + protein N-phospho-L-histidine.</text>
        <dbReference type="EC" id="2.7.13.3"/>
    </reaction>
</comment>
<dbReference type="GO" id="GO:0000155">
    <property type="term" value="F:phosphorelay sensor kinase activity"/>
    <property type="evidence" value="ECO:0007669"/>
    <property type="project" value="InterPro"/>
</dbReference>
<dbReference type="GO" id="GO:0005524">
    <property type="term" value="F:ATP binding"/>
    <property type="evidence" value="ECO:0007669"/>
    <property type="project" value="UniProtKB-KW"/>
</dbReference>
<evidence type="ECO:0000256" key="7">
    <source>
        <dbReference type="ARBA" id="ARBA00022692"/>
    </source>
</evidence>
<accession>A0A9J6ZGY0</accession>
<evidence type="ECO:0000256" key="8">
    <source>
        <dbReference type="ARBA" id="ARBA00022741"/>
    </source>
</evidence>
<name>A0A9J6ZGY0_9BACL</name>
<dbReference type="GO" id="GO:0005886">
    <property type="term" value="C:plasma membrane"/>
    <property type="evidence" value="ECO:0007669"/>
    <property type="project" value="UniProtKB-SubCell"/>
</dbReference>
<dbReference type="CDD" id="cd06225">
    <property type="entry name" value="HAMP"/>
    <property type="match status" value="1"/>
</dbReference>
<dbReference type="Proteomes" id="UP001056756">
    <property type="component" value="Chromosome"/>
</dbReference>
<evidence type="ECO:0000256" key="9">
    <source>
        <dbReference type="ARBA" id="ARBA00022777"/>
    </source>
</evidence>
<evidence type="ECO:0000256" key="12">
    <source>
        <dbReference type="ARBA" id="ARBA00023012"/>
    </source>
</evidence>
<feature type="transmembrane region" description="Helical" evidence="14">
    <location>
        <begin position="72"/>
        <end position="94"/>
    </location>
</feature>
<dbReference type="PANTHER" id="PTHR45528">
    <property type="entry name" value="SENSOR HISTIDINE KINASE CPXA"/>
    <property type="match status" value="1"/>
</dbReference>
<feature type="domain" description="HAMP" evidence="15">
    <location>
        <begin position="96"/>
        <end position="149"/>
    </location>
</feature>
<keyword evidence="7 14" id="KW-0812">Transmembrane</keyword>
<evidence type="ECO:0000256" key="6">
    <source>
        <dbReference type="ARBA" id="ARBA00022679"/>
    </source>
</evidence>
<proteinExistence type="predicted"/>
<evidence type="ECO:0000256" key="2">
    <source>
        <dbReference type="ARBA" id="ARBA00004651"/>
    </source>
</evidence>
<dbReference type="InterPro" id="IPR003661">
    <property type="entry name" value="HisK_dim/P_dom"/>
</dbReference>
<evidence type="ECO:0000256" key="11">
    <source>
        <dbReference type="ARBA" id="ARBA00022989"/>
    </source>
</evidence>
<gene>
    <name evidence="16" type="ORF">NAG76_03905</name>
</gene>
<keyword evidence="4" id="KW-1003">Cell membrane</keyword>
<evidence type="ECO:0000256" key="3">
    <source>
        <dbReference type="ARBA" id="ARBA00012438"/>
    </source>
</evidence>
<dbReference type="CDD" id="cd00082">
    <property type="entry name" value="HisKA"/>
    <property type="match status" value="1"/>
</dbReference>
<dbReference type="Gene3D" id="1.10.287.130">
    <property type="match status" value="1"/>
</dbReference>
<evidence type="ECO:0000313" key="16">
    <source>
        <dbReference type="EMBL" id="URN95414.1"/>
    </source>
</evidence>
<protein>
    <recommendedName>
        <fullName evidence="3">histidine kinase</fullName>
        <ecNumber evidence="3">2.7.13.3</ecNumber>
    </recommendedName>
</protein>
<keyword evidence="10" id="KW-0067">ATP-binding</keyword>
<dbReference type="SUPFAM" id="SSF47384">
    <property type="entry name" value="Homodimeric domain of signal transducing histidine kinase"/>
    <property type="match status" value="1"/>
</dbReference>
<dbReference type="PROSITE" id="PS50885">
    <property type="entry name" value="HAMP"/>
    <property type="match status" value="1"/>
</dbReference>
<dbReference type="AlphaFoldDB" id="A0A9J6ZGY0"/>
<keyword evidence="5" id="KW-0597">Phosphoprotein</keyword>
<keyword evidence="8" id="KW-0547">Nucleotide-binding</keyword>
<keyword evidence="9" id="KW-0418">Kinase</keyword>
<dbReference type="Gene3D" id="6.10.340.10">
    <property type="match status" value="1"/>
</dbReference>
<evidence type="ECO:0000256" key="13">
    <source>
        <dbReference type="ARBA" id="ARBA00023136"/>
    </source>
</evidence>
<evidence type="ECO:0000256" key="10">
    <source>
        <dbReference type="ARBA" id="ARBA00022840"/>
    </source>
</evidence>
<keyword evidence="6" id="KW-0808">Transferase</keyword>
<sequence length="196" mass="21785">MKLVHQINIAFGIALVLVLSITAILIHYVLLDHFIVTQQADMKSVGMALTDTLKAEMMTGASSSDGLTINDLFGRLLIVFCIGGLLIMVLSHFITKRLITPLIKLKEELTKVKERQFVASVNLVKAGGEIGAVAQTVYEMADELNRFNRAQKEFFQNASHELKSPLMSIAGYTEGIRDCVFEGRGKCPQGIRYYFK</sequence>
<comment type="subcellular location">
    <subcellularLocation>
        <location evidence="2">Cell membrane</location>
        <topology evidence="2">Multi-pass membrane protein</topology>
    </subcellularLocation>
</comment>
<dbReference type="InterPro" id="IPR036097">
    <property type="entry name" value="HisK_dim/P_sf"/>
</dbReference>
<keyword evidence="13 14" id="KW-0472">Membrane</keyword>
<dbReference type="Pfam" id="PF00512">
    <property type="entry name" value="HisKA"/>
    <property type="match status" value="1"/>
</dbReference>
<reference evidence="16" key="1">
    <citation type="submission" date="2022-05" db="EMBL/GenBank/DDBJ databases">
        <title>Novel bacterial taxa in a minimal lignocellulolytic consortium and its capacity to transform plastics disclosed by genome-resolved metagenomics.</title>
        <authorList>
            <person name="Rodriguez C.A.D."/>
            <person name="Diaz-Garcia L."/>
            <person name="Herrera K."/>
            <person name="Tarazona N.A."/>
            <person name="Sproer C."/>
            <person name="Overmann J."/>
            <person name="Jimenez D.J."/>
        </authorList>
    </citation>
    <scope>NUCLEOTIDE SEQUENCE</scope>
    <source>
        <strain evidence="16">MAG5</strain>
    </source>
</reference>
<dbReference type="InterPro" id="IPR050398">
    <property type="entry name" value="HssS/ArlS-like"/>
</dbReference>
<evidence type="ECO:0000256" key="1">
    <source>
        <dbReference type="ARBA" id="ARBA00000085"/>
    </source>
</evidence>